<keyword evidence="2" id="KW-1185">Reference proteome</keyword>
<evidence type="ECO:0000313" key="1">
    <source>
        <dbReference type="EMBL" id="KAJ3806326.1"/>
    </source>
</evidence>
<accession>A0ACC1TNZ7</accession>
<sequence>PSTEEACKIQEILQVAEPAYRNVGQNIFALENVTDRVELELRFIRQNIFLHSALLAPINRVPDEVLKEIFSRCFVFSEESLEESDPVLVPFVLGAVNTRWRSIVKLCPLLW</sequence>
<protein>
    <submittedName>
        <fullName evidence="1">Uncharacterized protein</fullName>
    </submittedName>
</protein>
<dbReference type="Proteomes" id="UP001163835">
    <property type="component" value="Unassembled WGS sequence"/>
</dbReference>
<reference evidence="1" key="1">
    <citation type="submission" date="2022-09" db="EMBL/GenBank/DDBJ databases">
        <title>A Global Phylogenomic Analysis of the Shiitake Genus Lentinula.</title>
        <authorList>
            <consortium name="DOE Joint Genome Institute"/>
            <person name="Sierra-Patev S."/>
            <person name="Min B."/>
            <person name="Naranjo-Ortiz M."/>
            <person name="Looney B."/>
            <person name="Konkel Z."/>
            <person name="Slot J.C."/>
            <person name="Sakamoto Y."/>
            <person name="Steenwyk J.L."/>
            <person name="Rokas A."/>
            <person name="Carro J."/>
            <person name="Camarero S."/>
            <person name="Ferreira P."/>
            <person name="Molpeceres G."/>
            <person name="Ruiz-Duenas F.J."/>
            <person name="Serrano A."/>
            <person name="Henrissat B."/>
            <person name="Drula E."/>
            <person name="Hughes K.W."/>
            <person name="Mata J.L."/>
            <person name="Ishikawa N.K."/>
            <person name="Vargas-Isla R."/>
            <person name="Ushijima S."/>
            <person name="Smith C.A."/>
            <person name="Ahrendt S."/>
            <person name="Andreopoulos W."/>
            <person name="He G."/>
            <person name="Labutti K."/>
            <person name="Lipzen A."/>
            <person name="Ng V."/>
            <person name="Riley R."/>
            <person name="Sandor L."/>
            <person name="Barry K."/>
            <person name="Martinez A.T."/>
            <person name="Xiao Y."/>
            <person name="Gibbons J.G."/>
            <person name="Terashima K."/>
            <person name="Grigoriev I.V."/>
            <person name="Hibbett D.S."/>
        </authorList>
    </citation>
    <scope>NUCLEOTIDE SEQUENCE</scope>
    <source>
        <strain evidence="1">TMI1499</strain>
    </source>
</reference>
<feature type="non-terminal residue" evidence="1">
    <location>
        <position position="1"/>
    </location>
</feature>
<gene>
    <name evidence="1" type="ORF">F5876DRAFT_20452</name>
</gene>
<proteinExistence type="predicted"/>
<feature type="non-terminal residue" evidence="1">
    <location>
        <position position="111"/>
    </location>
</feature>
<comment type="caution">
    <text evidence="1">The sequence shown here is derived from an EMBL/GenBank/DDBJ whole genome shotgun (WGS) entry which is preliminary data.</text>
</comment>
<dbReference type="EMBL" id="MU795441">
    <property type="protein sequence ID" value="KAJ3806326.1"/>
    <property type="molecule type" value="Genomic_DNA"/>
</dbReference>
<evidence type="ECO:0000313" key="2">
    <source>
        <dbReference type="Proteomes" id="UP001163835"/>
    </source>
</evidence>
<name>A0ACC1TNZ7_9AGAR</name>
<organism evidence="1 2">
    <name type="scientific">Lentinula aff. lateritia</name>
    <dbReference type="NCBI Taxonomy" id="2804960"/>
    <lineage>
        <taxon>Eukaryota</taxon>
        <taxon>Fungi</taxon>
        <taxon>Dikarya</taxon>
        <taxon>Basidiomycota</taxon>
        <taxon>Agaricomycotina</taxon>
        <taxon>Agaricomycetes</taxon>
        <taxon>Agaricomycetidae</taxon>
        <taxon>Agaricales</taxon>
        <taxon>Marasmiineae</taxon>
        <taxon>Omphalotaceae</taxon>
        <taxon>Lentinula</taxon>
    </lineage>
</organism>